<gene>
    <name evidence="1" type="ORF">NM208_g625</name>
</gene>
<proteinExistence type="predicted"/>
<accession>A0ACC1SYM8</accession>
<reference evidence="1" key="1">
    <citation type="submission" date="2022-08" db="EMBL/GenBank/DDBJ databases">
        <title>Genome Sequence of Fusarium decemcellulare.</title>
        <authorList>
            <person name="Buettner E."/>
        </authorList>
    </citation>
    <scope>NUCLEOTIDE SEQUENCE</scope>
    <source>
        <strain evidence="1">Babe19</strain>
    </source>
</reference>
<keyword evidence="2" id="KW-1185">Reference proteome</keyword>
<comment type="caution">
    <text evidence="1">The sequence shown here is derived from an EMBL/GenBank/DDBJ whole genome shotgun (WGS) entry which is preliminary data.</text>
</comment>
<sequence length="621" mass="68966">MWPAILLSGVLAAGNLVPAQANPLPGESSIAWAPCSLDIPGIDWNKTDKRVSCGTVKVPLDYTNPSSGQTIDIQLLRLNSPKKDVKHSVLFNPGGPGESGVESVLHHGSHYQKILKDNFNIIGFDPRGTGRTIPFHCGEPRNEEELSLTPLLIPETSEVDYWPELRDKYWEKSGDDAGRCNARQSETGRFIGTAFTARDMLAIVNALGEDGKLRYWGFSYGTVLGQTFAAMFPERVDRMFLDAAVPAEEYFTNAVSESAQDVEMSLDNILWECFNVKGRKDKDGRALCPLAEHTQRSDQVKQFLAEDIDKWTNMTDLPQKIARMAPDKKLFPYGGPSYVSQLKSKIIDDLKSVDGYLRAANRIELFIEGDLLQALGLREALGLFPKPSGNHGKDAFQGIQCSDSPFRVSDPYDFFSLMQDQLDEGSFSDVFMSGPLMCARWGFHAAESVDPSLFRRLDAHYNILFASSGYDPVAPLDFAWDASARFTGSRVLVHNGVGHGVTGHTSNCTNTAISEYFLTGDLPIHDTVCEPDEPAFVVAARRHKQQQLAGKNEQNEKKTKDGKKGKNGKKEKNGSKEQDGKKEKNGTKGEDGKKEKTDQKEKKEKTDQKEKKEKTEKKKEN</sequence>
<organism evidence="1 2">
    <name type="scientific">Fusarium decemcellulare</name>
    <dbReference type="NCBI Taxonomy" id="57161"/>
    <lineage>
        <taxon>Eukaryota</taxon>
        <taxon>Fungi</taxon>
        <taxon>Dikarya</taxon>
        <taxon>Ascomycota</taxon>
        <taxon>Pezizomycotina</taxon>
        <taxon>Sordariomycetes</taxon>
        <taxon>Hypocreomycetidae</taxon>
        <taxon>Hypocreales</taxon>
        <taxon>Nectriaceae</taxon>
        <taxon>Fusarium</taxon>
        <taxon>Fusarium decemcellulare species complex</taxon>
    </lineage>
</organism>
<dbReference type="EMBL" id="JANRMS010000029">
    <property type="protein sequence ID" value="KAJ3549164.1"/>
    <property type="molecule type" value="Genomic_DNA"/>
</dbReference>
<name>A0ACC1SYM8_9HYPO</name>
<evidence type="ECO:0000313" key="2">
    <source>
        <dbReference type="Proteomes" id="UP001148629"/>
    </source>
</evidence>
<protein>
    <submittedName>
        <fullName evidence="1">Uncharacterized protein</fullName>
    </submittedName>
</protein>
<evidence type="ECO:0000313" key="1">
    <source>
        <dbReference type="EMBL" id="KAJ3549164.1"/>
    </source>
</evidence>
<dbReference type="Proteomes" id="UP001148629">
    <property type="component" value="Unassembled WGS sequence"/>
</dbReference>